<accession>A0ABD2K5J5</accession>
<gene>
    <name evidence="2" type="ORF">niasHS_002001</name>
</gene>
<reference evidence="2 3" key="1">
    <citation type="submission" date="2024-10" db="EMBL/GenBank/DDBJ databases">
        <authorList>
            <person name="Kim D."/>
        </authorList>
    </citation>
    <scope>NUCLEOTIDE SEQUENCE [LARGE SCALE GENOMIC DNA]</scope>
    <source>
        <strain evidence="2">Taebaek</strain>
    </source>
</reference>
<dbReference type="Proteomes" id="UP001620645">
    <property type="component" value="Unassembled WGS sequence"/>
</dbReference>
<proteinExistence type="predicted"/>
<evidence type="ECO:0000313" key="3">
    <source>
        <dbReference type="Proteomes" id="UP001620645"/>
    </source>
</evidence>
<organism evidence="2 3">
    <name type="scientific">Heterodera schachtii</name>
    <name type="common">Sugarbeet cyst nematode worm</name>
    <name type="synonym">Tylenchus schachtii</name>
    <dbReference type="NCBI Taxonomy" id="97005"/>
    <lineage>
        <taxon>Eukaryota</taxon>
        <taxon>Metazoa</taxon>
        <taxon>Ecdysozoa</taxon>
        <taxon>Nematoda</taxon>
        <taxon>Chromadorea</taxon>
        <taxon>Rhabditida</taxon>
        <taxon>Tylenchina</taxon>
        <taxon>Tylenchomorpha</taxon>
        <taxon>Tylenchoidea</taxon>
        <taxon>Heteroderidae</taxon>
        <taxon>Heteroderinae</taxon>
        <taxon>Heterodera</taxon>
    </lineage>
</organism>
<keyword evidence="3" id="KW-1185">Reference proteome</keyword>
<dbReference type="EMBL" id="JBICCN010000051">
    <property type="protein sequence ID" value="KAL3098165.1"/>
    <property type="molecule type" value="Genomic_DNA"/>
</dbReference>
<feature type="compositionally biased region" description="Basic and acidic residues" evidence="1">
    <location>
        <begin position="247"/>
        <end position="260"/>
    </location>
</feature>
<dbReference type="AlphaFoldDB" id="A0ABD2K5J5"/>
<protein>
    <submittedName>
        <fullName evidence="2">Uncharacterized protein</fullName>
    </submittedName>
</protein>
<feature type="region of interest" description="Disordered" evidence="1">
    <location>
        <begin position="218"/>
        <end position="260"/>
    </location>
</feature>
<evidence type="ECO:0000313" key="2">
    <source>
        <dbReference type="EMBL" id="KAL3098165.1"/>
    </source>
</evidence>
<sequence>MELIVEIVTFLQFHRRWANVRVSRAFDHFMLEQIGFFLTKTNSSAKQCLTEFGQMVNNLPSKHKRTVFNESARNEGVKLLFGNIIWFIQNWIPNIGQKIEWAPDKTNTDDIYLATAEQIVQLLMANYEGKTAELMIHHLQHWSVQIAKLSTTEDMLIGKMGQIVHILVHNEGTPIRTLHQLSIILYCFKNKFADDWEEKNYVPFQQFYKRHAFLLSDPPAGGKRKSERTQRKFASGRKSDSALLKNTETHTEKQRWSVCA</sequence>
<name>A0ABD2K5J5_HETSC</name>
<evidence type="ECO:0000256" key="1">
    <source>
        <dbReference type="SAM" id="MobiDB-lite"/>
    </source>
</evidence>
<comment type="caution">
    <text evidence="2">The sequence shown here is derived from an EMBL/GenBank/DDBJ whole genome shotgun (WGS) entry which is preliminary data.</text>
</comment>